<evidence type="ECO:0000256" key="9">
    <source>
        <dbReference type="SAM" id="MobiDB-lite"/>
    </source>
</evidence>
<dbReference type="SMART" id="SM00389">
    <property type="entry name" value="HOX"/>
    <property type="match status" value="2"/>
</dbReference>
<feature type="compositionally biased region" description="Low complexity" evidence="9">
    <location>
        <begin position="327"/>
        <end position="339"/>
    </location>
</feature>
<dbReference type="PANTHER" id="PTHR15116">
    <property type="entry name" value="DNA-BINDING PROTEIN SATB FAMILY MEMBER"/>
    <property type="match status" value="1"/>
</dbReference>
<keyword evidence="2" id="KW-0677">Repeat</keyword>
<evidence type="ECO:0000256" key="3">
    <source>
        <dbReference type="ARBA" id="ARBA00022843"/>
    </source>
</evidence>
<dbReference type="EMBL" id="JAIFRP010000142">
    <property type="protein sequence ID" value="KAK2578876.1"/>
    <property type="molecule type" value="Genomic_DNA"/>
</dbReference>
<dbReference type="Proteomes" id="UP001258017">
    <property type="component" value="Unassembled WGS sequence"/>
</dbReference>
<dbReference type="InterPro" id="IPR038224">
    <property type="entry name" value="SATB_ULD_sf"/>
</dbReference>
<dbReference type="Gene3D" id="3.10.20.710">
    <property type="entry name" value="SATB, ubiquitin-like oligomerisation domain"/>
    <property type="match status" value="1"/>
</dbReference>
<dbReference type="PANTHER" id="PTHR15116:SF16">
    <property type="entry name" value="DEFECTIVE PROVENTRICULUS, ISOFORM A"/>
    <property type="match status" value="1"/>
</dbReference>
<dbReference type="PROSITE" id="PS51982">
    <property type="entry name" value="CMP"/>
    <property type="match status" value="1"/>
</dbReference>
<evidence type="ECO:0000259" key="11">
    <source>
        <dbReference type="PROSITE" id="PS51982"/>
    </source>
</evidence>
<dbReference type="FunFam" id="1.10.10.60:FF:000169">
    <property type="entry name" value="DNA-binding protein SATB1"/>
    <property type="match status" value="2"/>
</dbReference>
<accession>A0AAD9RFN0</accession>
<dbReference type="PROSITE" id="PS50071">
    <property type="entry name" value="HOMEOBOX_2"/>
    <property type="match status" value="2"/>
</dbReference>
<name>A0AAD9RFN0_9HYME</name>
<evidence type="ECO:0000256" key="1">
    <source>
        <dbReference type="ARBA" id="ARBA00004123"/>
    </source>
</evidence>
<dbReference type="Pfam" id="PF00046">
    <property type="entry name" value="Homeodomain"/>
    <property type="match status" value="2"/>
</dbReference>
<keyword evidence="5 7" id="KW-0371">Homeobox</keyword>
<evidence type="ECO:0000256" key="7">
    <source>
        <dbReference type="PROSITE-ProRule" id="PRU00108"/>
    </source>
</evidence>
<evidence type="ECO:0008006" key="14">
    <source>
        <dbReference type="Google" id="ProtNLM"/>
    </source>
</evidence>
<feature type="region of interest" description="Disordered" evidence="9">
    <location>
        <begin position="13"/>
        <end position="117"/>
    </location>
</feature>
<dbReference type="FunFam" id="3.10.20.710:FF:000002">
    <property type="entry name" value="Defective proventriculus, isoform A"/>
    <property type="match status" value="1"/>
</dbReference>
<reference evidence="12" key="2">
    <citation type="journal article" date="2023" name="Commun. Biol.">
        <title>Intrasexual cuticular hydrocarbon dimorphism in a wasp sheds light on hydrocarbon biosynthesis genes in Hymenoptera.</title>
        <authorList>
            <person name="Moris V.C."/>
            <person name="Podsiadlowski L."/>
            <person name="Martin S."/>
            <person name="Oeyen J.P."/>
            <person name="Donath A."/>
            <person name="Petersen M."/>
            <person name="Wilbrandt J."/>
            <person name="Misof B."/>
            <person name="Liedtke D."/>
            <person name="Thamm M."/>
            <person name="Scheiner R."/>
            <person name="Schmitt T."/>
            <person name="Niehuis O."/>
        </authorList>
    </citation>
    <scope>NUCLEOTIDE SEQUENCE</scope>
    <source>
        <strain evidence="12">GBR_01_08_01A</strain>
    </source>
</reference>
<evidence type="ECO:0000256" key="6">
    <source>
        <dbReference type="ARBA" id="ARBA00023242"/>
    </source>
</evidence>
<evidence type="ECO:0000256" key="5">
    <source>
        <dbReference type="ARBA" id="ARBA00023155"/>
    </source>
</evidence>
<reference evidence="12" key="1">
    <citation type="submission" date="2021-08" db="EMBL/GenBank/DDBJ databases">
        <authorList>
            <person name="Misof B."/>
            <person name="Oliver O."/>
            <person name="Podsiadlowski L."/>
            <person name="Donath A."/>
            <person name="Peters R."/>
            <person name="Mayer C."/>
            <person name="Rust J."/>
            <person name="Gunkel S."/>
            <person name="Lesny P."/>
            <person name="Martin S."/>
            <person name="Oeyen J.P."/>
            <person name="Petersen M."/>
            <person name="Panagiotis P."/>
            <person name="Wilbrandt J."/>
            <person name="Tanja T."/>
        </authorList>
    </citation>
    <scope>NUCLEOTIDE SEQUENCE</scope>
    <source>
        <strain evidence="12">GBR_01_08_01A</strain>
        <tissue evidence="12">Thorax + abdomen</tissue>
    </source>
</reference>
<dbReference type="CDD" id="cd00086">
    <property type="entry name" value="homeodomain"/>
    <property type="match status" value="2"/>
</dbReference>
<organism evidence="12 13">
    <name type="scientific">Odynerus spinipes</name>
    <dbReference type="NCBI Taxonomy" id="1348599"/>
    <lineage>
        <taxon>Eukaryota</taxon>
        <taxon>Metazoa</taxon>
        <taxon>Ecdysozoa</taxon>
        <taxon>Arthropoda</taxon>
        <taxon>Hexapoda</taxon>
        <taxon>Insecta</taxon>
        <taxon>Pterygota</taxon>
        <taxon>Neoptera</taxon>
        <taxon>Endopterygota</taxon>
        <taxon>Hymenoptera</taxon>
        <taxon>Apocrita</taxon>
        <taxon>Aculeata</taxon>
        <taxon>Vespoidea</taxon>
        <taxon>Vespidae</taxon>
        <taxon>Eumeninae</taxon>
        <taxon>Odynerus</taxon>
    </lineage>
</organism>
<feature type="compositionally biased region" description="Low complexity" evidence="9">
    <location>
        <begin position="35"/>
        <end position="58"/>
    </location>
</feature>
<gene>
    <name evidence="12" type="ORF">KPH14_009744</name>
</gene>
<dbReference type="Pfam" id="PF16534">
    <property type="entry name" value="ULD"/>
    <property type="match status" value="1"/>
</dbReference>
<dbReference type="SUPFAM" id="SSF46689">
    <property type="entry name" value="Homeodomain-like"/>
    <property type="match status" value="2"/>
</dbReference>
<evidence type="ECO:0000313" key="13">
    <source>
        <dbReference type="Proteomes" id="UP001258017"/>
    </source>
</evidence>
<feature type="domain" description="CMP" evidence="11">
    <location>
        <begin position="124"/>
        <end position="235"/>
    </location>
</feature>
<feature type="domain" description="Homeobox" evidence="10">
    <location>
        <begin position="552"/>
        <end position="622"/>
    </location>
</feature>
<dbReference type="Gene3D" id="1.10.10.60">
    <property type="entry name" value="Homeodomain-like"/>
    <property type="match status" value="2"/>
</dbReference>
<comment type="subcellular location">
    <subcellularLocation>
        <location evidence="1 7 8">Nucleus</location>
    </subcellularLocation>
</comment>
<feature type="region of interest" description="Disordered" evidence="9">
    <location>
        <begin position="419"/>
        <end position="519"/>
    </location>
</feature>
<dbReference type="InterPro" id="IPR001356">
    <property type="entry name" value="HD"/>
</dbReference>
<dbReference type="InterPro" id="IPR009057">
    <property type="entry name" value="Homeodomain-like_sf"/>
</dbReference>
<evidence type="ECO:0000256" key="8">
    <source>
        <dbReference type="RuleBase" id="RU000682"/>
    </source>
</evidence>
<evidence type="ECO:0000256" key="2">
    <source>
        <dbReference type="ARBA" id="ARBA00022737"/>
    </source>
</evidence>
<evidence type="ECO:0000313" key="12">
    <source>
        <dbReference type="EMBL" id="KAK2578876.1"/>
    </source>
</evidence>
<feature type="DNA-binding region" description="Homeobox" evidence="7">
    <location>
        <begin position="352"/>
        <end position="421"/>
    </location>
</feature>
<sequence>MDTFVEAWMAANTKNDQVQSQALALTHKASPPSRPSSVSSLPRSPQSHQSQQSQQQSTPQPPSSGRPHQSQTPLGVPSHQQPPPPPFSAAAAATAAHNHHPKQEVPASPKQEGFDLSKSASNTAKNLPVHCVVETIHNIVDSHASNTRENWRRPQIETDSYVIIPVAMPFQDLVGEALVRLGYSSDLIPSARGSIVIRNWKPLPMEKVAEGPLLTVGDILAELTSVATLKIQVYRSRPPPPSPAAEVRNKLLRLLLLHSHALLVSAGCPLDEMTLLSLCRGGNDLSEETKRNFESWLQQQQLGLGLNPIVPSSNHHHHHAQSPQPDGSGPISAGSGAIGPPHPALLQYSHKTRMRTSFDPELELPRLQRWFGENQHPTRQQIQHYVTELNSLESRRGRKPLDVNNVVYWFKNARAAQKRAETRGVNGYSPPGLSPRGASIVSEDCSDEEEDSRHQSTSPSPCPPSSPPVGPLSLTTRPEDQQPPPSTPSLVKQEDTRVSSGSEDEEARPTGPLPPGFSLVPSPMFGHGIMYMSHYLPPRGPAGCPTSMLDERRKRNRTFIDPVTEVPRLETWFTHNTHPSHALILKYTEELNRMPYRQKFPRLEPKNVQFWFKNRRAKCKRLKMALFEGESPQQHPYHAD</sequence>
<keyword evidence="4 7" id="KW-0238">DNA-binding</keyword>
<proteinExistence type="predicted"/>
<dbReference type="AlphaFoldDB" id="A0AAD9RFN0"/>
<dbReference type="InterPro" id="IPR039673">
    <property type="entry name" value="SATB1/SATB2"/>
</dbReference>
<keyword evidence="3" id="KW-0832">Ubl conjugation</keyword>
<dbReference type="GO" id="GO:0006338">
    <property type="term" value="P:chromatin remodeling"/>
    <property type="evidence" value="ECO:0007669"/>
    <property type="project" value="InterPro"/>
</dbReference>
<feature type="region of interest" description="Disordered" evidence="9">
    <location>
        <begin position="307"/>
        <end position="344"/>
    </location>
</feature>
<feature type="DNA-binding region" description="Homeobox" evidence="7">
    <location>
        <begin position="554"/>
        <end position="623"/>
    </location>
</feature>
<dbReference type="GO" id="GO:0000978">
    <property type="term" value="F:RNA polymerase II cis-regulatory region sequence-specific DNA binding"/>
    <property type="evidence" value="ECO:0007669"/>
    <property type="project" value="TreeGrafter"/>
</dbReference>
<feature type="compositionally biased region" description="Pro residues" evidence="9">
    <location>
        <begin position="460"/>
        <end position="470"/>
    </location>
</feature>
<comment type="caution">
    <text evidence="12">The sequence shown here is derived from an EMBL/GenBank/DDBJ whole genome shotgun (WGS) entry which is preliminary data.</text>
</comment>
<feature type="domain" description="Homeobox" evidence="10">
    <location>
        <begin position="350"/>
        <end position="420"/>
    </location>
</feature>
<dbReference type="InterPro" id="IPR032392">
    <property type="entry name" value="ULD"/>
</dbReference>
<feature type="compositionally biased region" description="Polar residues" evidence="9">
    <location>
        <begin position="13"/>
        <end position="23"/>
    </location>
</feature>
<dbReference type="GO" id="GO:0005634">
    <property type="term" value="C:nucleus"/>
    <property type="evidence" value="ECO:0007669"/>
    <property type="project" value="UniProtKB-SubCell"/>
</dbReference>
<keyword evidence="13" id="KW-1185">Reference proteome</keyword>
<evidence type="ECO:0000256" key="4">
    <source>
        <dbReference type="ARBA" id="ARBA00023125"/>
    </source>
</evidence>
<keyword evidence="6 7" id="KW-0539">Nucleus</keyword>
<protein>
    <recommendedName>
        <fullName evidence="14">DNA-binding protein SATB1</fullName>
    </recommendedName>
</protein>
<dbReference type="CDD" id="cd11585">
    <property type="entry name" value="SATB1_N"/>
    <property type="match status" value="1"/>
</dbReference>
<evidence type="ECO:0000259" key="10">
    <source>
        <dbReference type="PROSITE" id="PS50071"/>
    </source>
</evidence>
<dbReference type="GO" id="GO:0000981">
    <property type="term" value="F:DNA-binding transcription factor activity, RNA polymerase II-specific"/>
    <property type="evidence" value="ECO:0007669"/>
    <property type="project" value="TreeGrafter"/>
</dbReference>